<dbReference type="EMBL" id="BAABEY010000024">
    <property type="protein sequence ID" value="GAA4440841.1"/>
    <property type="molecule type" value="Genomic_DNA"/>
</dbReference>
<proteinExistence type="predicted"/>
<evidence type="ECO:0000313" key="1">
    <source>
        <dbReference type="EMBL" id="GAA4440841.1"/>
    </source>
</evidence>
<protein>
    <submittedName>
        <fullName evidence="1">Uncharacterized protein</fullName>
    </submittedName>
</protein>
<dbReference type="RefSeq" id="WP_345029628.1">
    <property type="nucleotide sequence ID" value="NZ_BAABEY010000024.1"/>
</dbReference>
<dbReference type="Proteomes" id="UP001501508">
    <property type="component" value="Unassembled WGS sequence"/>
</dbReference>
<comment type="caution">
    <text evidence="1">The sequence shown here is derived from an EMBL/GenBank/DDBJ whole genome shotgun (WGS) entry which is preliminary data.</text>
</comment>
<gene>
    <name evidence="1" type="ORF">GCM10023091_25060</name>
</gene>
<name>A0ABP8LZ21_9BACT</name>
<accession>A0ABP8LZ21</accession>
<organism evidence="1 2">
    <name type="scientific">Ravibacter arvi</name>
    <dbReference type="NCBI Taxonomy" id="2051041"/>
    <lineage>
        <taxon>Bacteria</taxon>
        <taxon>Pseudomonadati</taxon>
        <taxon>Bacteroidota</taxon>
        <taxon>Cytophagia</taxon>
        <taxon>Cytophagales</taxon>
        <taxon>Spirosomataceae</taxon>
        <taxon>Ravibacter</taxon>
    </lineage>
</organism>
<reference evidence="2" key="1">
    <citation type="journal article" date="2019" name="Int. J. Syst. Evol. Microbiol.">
        <title>The Global Catalogue of Microorganisms (GCM) 10K type strain sequencing project: providing services to taxonomists for standard genome sequencing and annotation.</title>
        <authorList>
            <consortium name="The Broad Institute Genomics Platform"/>
            <consortium name="The Broad Institute Genome Sequencing Center for Infectious Disease"/>
            <person name="Wu L."/>
            <person name="Ma J."/>
        </authorList>
    </citation>
    <scope>NUCLEOTIDE SEQUENCE [LARGE SCALE GENOMIC DNA]</scope>
    <source>
        <strain evidence="2">JCM 31920</strain>
    </source>
</reference>
<keyword evidence="2" id="KW-1185">Reference proteome</keyword>
<evidence type="ECO:0000313" key="2">
    <source>
        <dbReference type="Proteomes" id="UP001501508"/>
    </source>
</evidence>
<sequence>MAEELNFFQYVFSNEMLFSLPGDQAAVGPPAGRTSEVQEGKPATVFRSLKTRVLILVNTYGKGIQPNEMAFLTKVLAAVKYSPETVDLLELDKIGTTDASEVLRDHLADYVLLFGVKPESLSLPVALELFEPRKENGVWMLMSNSLLRIEMEESKRRDLWNALKKVFL</sequence>